<reference evidence="1" key="2">
    <citation type="journal article" date="2021" name="PeerJ">
        <title>Extensive microbial diversity within the chicken gut microbiome revealed by metagenomics and culture.</title>
        <authorList>
            <person name="Gilroy R."/>
            <person name="Ravi A."/>
            <person name="Getino M."/>
            <person name="Pursley I."/>
            <person name="Horton D.L."/>
            <person name="Alikhan N.F."/>
            <person name="Baker D."/>
            <person name="Gharbi K."/>
            <person name="Hall N."/>
            <person name="Watson M."/>
            <person name="Adriaenssens E.M."/>
            <person name="Foster-Nyarko E."/>
            <person name="Jarju S."/>
            <person name="Secka A."/>
            <person name="Antonio M."/>
            <person name="Oren A."/>
            <person name="Chaudhuri R.R."/>
            <person name="La Ragione R."/>
            <person name="Hildebrand F."/>
            <person name="Pallen M.J."/>
        </authorList>
    </citation>
    <scope>NUCLEOTIDE SEQUENCE</scope>
    <source>
        <strain evidence="1">11167</strain>
    </source>
</reference>
<proteinExistence type="predicted"/>
<comment type="caution">
    <text evidence="1">The sequence shown here is derived from an EMBL/GenBank/DDBJ whole genome shotgun (WGS) entry which is preliminary data.</text>
</comment>
<protein>
    <submittedName>
        <fullName evidence="1">Uncharacterized protein</fullName>
    </submittedName>
</protein>
<organism evidence="1 2">
    <name type="scientific">Candidatus Aphodenecus pullistercoris</name>
    <dbReference type="NCBI Taxonomy" id="2840669"/>
    <lineage>
        <taxon>Bacteria</taxon>
        <taxon>Pseudomonadati</taxon>
        <taxon>Spirochaetota</taxon>
        <taxon>Spirochaetia</taxon>
        <taxon>Spirochaetales</taxon>
        <taxon>Candidatus Aphodenecus</taxon>
    </lineage>
</organism>
<evidence type="ECO:0000313" key="1">
    <source>
        <dbReference type="EMBL" id="MBO8442613.1"/>
    </source>
</evidence>
<gene>
    <name evidence="1" type="ORF">IAC42_02475</name>
</gene>
<dbReference type="AlphaFoldDB" id="A0A9D9E9K8"/>
<name>A0A9D9E9K8_9SPIR</name>
<evidence type="ECO:0000313" key="2">
    <source>
        <dbReference type="Proteomes" id="UP000823633"/>
    </source>
</evidence>
<accession>A0A9D9E9K8</accession>
<reference evidence="1" key="1">
    <citation type="submission" date="2020-10" db="EMBL/GenBank/DDBJ databases">
        <authorList>
            <person name="Gilroy R."/>
        </authorList>
    </citation>
    <scope>NUCLEOTIDE SEQUENCE</scope>
    <source>
        <strain evidence="1">11167</strain>
    </source>
</reference>
<dbReference type="EMBL" id="JADIMU010000016">
    <property type="protein sequence ID" value="MBO8442613.1"/>
    <property type="molecule type" value="Genomic_DNA"/>
</dbReference>
<sequence length="91" mass="10331">MTKRYSIGKVLQTVFSGVDGHTALYWLANECGYFETDPAKIRPELLALFNKIMYETGAYLPKQAGVLIKKITEAMDYTAADEYRKETEDVV</sequence>
<dbReference type="Proteomes" id="UP000823633">
    <property type="component" value="Unassembled WGS sequence"/>
</dbReference>